<dbReference type="InterPro" id="IPR002575">
    <property type="entry name" value="Aminoglycoside_PTrfase"/>
</dbReference>
<dbReference type="PANTHER" id="PTHR10885">
    <property type="entry name" value="ISOPENTENYL-DIPHOSPHATE DELTA-ISOMERASE"/>
    <property type="match status" value="1"/>
</dbReference>
<evidence type="ECO:0000313" key="4">
    <source>
        <dbReference type="Proteomes" id="UP001164390"/>
    </source>
</evidence>
<dbReference type="Gene3D" id="3.30.200.20">
    <property type="entry name" value="Phosphorylase Kinase, domain 1"/>
    <property type="match status" value="1"/>
</dbReference>
<evidence type="ECO:0000313" key="3">
    <source>
        <dbReference type="EMBL" id="UYM05044.1"/>
    </source>
</evidence>
<dbReference type="SUPFAM" id="SSF55811">
    <property type="entry name" value="Nudix"/>
    <property type="match status" value="1"/>
</dbReference>
<dbReference type="SUPFAM" id="SSF56112">
    <property type="entry name" value="Protein kinase-like (PK-like)"/>
    <property type="match status" value="1"/>
</dbReference>
<feature type="region of interest" description="Disordered" evidence="1">
    <location>
        <begin position="1"/>
        <end position="23"/>
    </location>
</feature>
<evidence type="ECO:0000259" key="2">
    <source>
        <dbReference type="PROSITE" id="PS51462"/>
    </source>
</evidence>
<dbReference type="InterPro" id="IPR000086">
    <property type="entry name" value="NUDIX_hydrolase_dom"/>
</dbReference>
<evidence type="ECO:0000256" key="1">
    <source>
        <dbReference type="SAM" id="MobiDB-lite"/>
    </source>
</evidence>
<keyword evidence="4" id="KW-1185">Reference proteome</keyword>
<dbReference type="PANTHER" id="PTHR10885:SF0">
    <property type="entry name" value="ISOPENTENYL-DIPHOSPHATE DELTA-ISOMERASE"/>
    <property type="match status" value="1"/>
</dbReference>
<dbReference type="Gene3D" id="3.90.1200.10">
    <property type="match status" value="1"/>
</dbReference>
<reference evidence="3" key="1">
    <citation type="submission" date="2022-01" db="EMBL/GenBank/DDBJ databases">
        <title>Nocardioidaceae gen. sp. A5X3R13.</title>
        <authorList>
            <person name="Lopez Marin M.A."/>
            <person name="Uhlik O."/>
        </authorList>
    </citation>
    <scope>NUCLEOTIDE SEQUENCE</scope>
    <source>
        <strain evidence="3">A5X3R13</strain>
    </source>
</reference>
<dbReference type="EMBL" id="CP094970">
    <property type="protein sequence ID" value="UYM05044.1"/>
    <property type="molecule type" value="Genomic_DNA"/>
</dbReference>
<dbReference type="CDD" id="cd04697">
    <property type="entry name" value="NUDIX_Hydrolase"/>
    <property type="match status" value="1"/>
</dbReference>
<dbReference type="RefSeq" id="WP_271633810.1">
    <property type="nucleotide sequence ID" value="NZ_CP094970.1"/>
</dbReference>
<dbReference type="Proteomes" id="UP001164390">
    <property type="component" value="Chromosome"/>
</dbReference>
<dbReference type="KEGG" id="sgrg:L0C25_21390"/>
<protein>
    <submittedName>
        <fullName evidence="3">Phosphotransferase</fullName>
    </submittedName>
</protein>
<organism evidence="3 4">
    <name type="scientific">Solicola gregarius</name>
    <dbReference type="NCBI Taxonomy" id="2908642"/>
    <lineage>
        <taxon>Bacteria</taxon>
        <taxon>Bacillati</taxon>
        <taxon>Actinomycetota</taxon>
        <taxon>Actinomycetes</taxon>
        <taxon>Propionibacteriales</taxon>
        <taxon>Nocardioidaceae</taxon>
        <taxon>Solicola</taxon>
    </lineage>
</organism>
<dbReference type="Pfam" id="PF01636">
    <property type="entry name" value="APH"/>
    <property type="match status" value="1"/>
</dbReference>
<dbReference type="PROSITE" id="PS51462">
    <property type="entry name" value="NUDIX"/>
    <property type="match status" value="1"/>
</dbReference>
<dbReference type="Gene3D" id="3.90.79.10">
    <property type="entry name" value="Nucleoside Triphosphate Pyrophosphohydrolase"/>
    <property type="match status" value="1"/>
</dbReference>
<dbReference type="InterPro" id="IPR011009">
    <property type="entry name" value="Kinase-like_dom_sf"/>
</dbReference>
<dbReference type="GO" id="GO:0003824">
    <property type="term" value="F:catalytic activity"/>
    <property type="evidence" value="ECO:0007669"/>
    <property type="project" value="UniProtKB-ARBA"/>
</dbReference>
<gene>
    <name evidence="3" type="ORF">L0C25_21390</name>
</gene>
<feature type="domain" description="Nudix hydrolase" evidence="2">
    <location>
        <begin position="28"/>
        <end position="156"/>
    </location>
</feature>
<sequence>MDEVAQLYDDQHRPAGTAPRSRVRRENLRHGATGVVVRDRLGRVYVHRRTDTKDVYPGLYDFAAGGVILADETPDDSARREAAEELGVTGASLRRIGVAEYGDEQTRYVSFQYEVTYDGPIRWQPEEVAWGTWMTLEELSERLRDPEWSFVPDSRAMIGPWLAGRLAERVAVDDGWDCRVDLVEGRWVDRFPRREEVREWLLAETRLMPRLEALLPLQVPVPGVLVDEPLCVRHRIVTGEPVTADSTAEEGARLGAFLRALHDAPVTAADGTGVRDAAASGRELHALLTRFAAEVRPRLPADLHPAADDLLSRVRDAPRTTIVHGDLGPQHVLRTDDAVSGVIDWADAHVGDPAIDLAWALNGAGSAFAAGVAEAYVVADDVRRRAHDWHLLGPWHEVTYGLDTGRDDLVASGLRGVVRRLRV</sequence>
<accession>A0AA46THP3</accession>
<dbReference type="InterPro" id="IPR015797">
    <property type="entry name" value="NUDIX_hydrolase-like_dom_sf"/>
</dbReference>
<dbReference type="AlphaFoldDB" id="A0AA46THP3"/>
<name>A0AA46THP3_9ACTN</name>
<dbReference type="Pfam" id="PF00293">
    <property type="entry name" value="NUDIX"/>
    <property type="match status" value="1"/>
</dbReference>
<proteinExistence type="predicted"/>